<keyword evidence="3" id="KW-1185">Reference proteome</keyword>
<dbReference type="Pfam" id="PF14291">
    <property type="entry name" value="DUF4371"/>
    <property type="match status" value="1"/>
</dbReference>
<dbReference type="OrthoDB" id="6617004at2759"/>
<dbReference type="GO" id="GO:0046983">
    <property type="term" value="F:protein dimerization activity"/>
    <property type="evidence" value="ECO:0007669"/>
    <property type="project" value="InterPro"/>
</dbReference>
<dbReference type="Proteomes" id="UP000504635">
    <property type="component" value="Unplaced"/>
</dbReference>
<evidence type="ECO:0000313" key="4">
    <source>
        <dbReference type="RefSeq" id="XP_030759734.1"/>
    </source>
</evidence>
<reference evidence="4" key="1">
    <citation type="submission" date="2025-08" db="UniProtKB">
        <authorList>
            <consortium name="RefSeq"/>
        </authorList>
    </citation>
    <scope>IDENTIFICATION</scope>
    <source>
        <tissue evidence="4">Gonads</tissue>
    </source>
</reference>
<dbReference type="InParanoid" id="A0A6J2Y971"/>
<gene>
    <name evidence="4" type="primary">LOC115885090</name>
</gene>
<dbReference type="Pfam" id="PF05699">
    <property type="entry name" value="Dimer_Tnp_hAT"/>
    <property type="match status" value="1"/>
</dbReference>
<name>A0A6J2Y971_SITOR</name>
<dbReference type="PANTHER" id="PTHR45749:SF28">
    <property type="entry name" value="ZINC FINGER MYM-TYPE PROTEIN 1-LIKE-RELATED"/>
    <property type="match status" value="1"/>
</dbReference>
<dbReference type="InterPro" id="IPR008906">
    <property type="entry name" value="HATC_C_dom"/>
</dbReference>
<evidence type="ECO:0000259" key="1">
    <source>
        <dbReference type="Pfam" id="PF05699"/>
    </source>
</evidence>
<dbReference type="KEGG" id="soy:115885090"/>
<accession>A0A6J2Y971</accession>
<feature type="domain" description="HAT C-terminal dimerisation" evidence="1">
    <location>
        <begin position="580"/>
        <end position="656"/>
    </location>
</feature>
<proteinExistence type="predicted"/>
<dbReference type="InterPro" id="IPR025398">
    <property type="entry name" value="DUF4371"/>
</dbReference>
<feature type="domain" description="DUF4371" evidence="2">
    <location>
        <begin position="152"/>
        <end position="327"/>
    </location>
</feature>
<protein>
    <submittedName>
        <fullName evidence="4">Zinc finger MYM-type protein 1-like</fullName>
    </submittedName>
</protein>
<sequence>MSEPTTLCLVCEIVRLKENDCLNFEKRLECKNTGRPLPELTLKQVTQDKNKSVNRYFKKTMYDLCDFICGCKDRNMFFCFPCLLFSSTNDVWCKTGVTDLKHLKEKIKKHSLSADHIKCMVSFSALGRVDIRLQLDSTYRKSVQKFNENVTQNRYILNKILNCIKFCGAFELALRGHDECEISENPGVFRGLINFVAELDFIFKDHLEHSKSFKEVSKTIENDLLDSILFVAQDHIKNEVKEAPFLCIQVDETTDSSNNTQMVLIIRYILEGTICERFWNFIKPEGKTANDLAKAIFHELDILGIGSEKLIAQCYDGASVMSGNFGGVQIKIKEKYPNAHYVHCYAHHLNLILQKAASKEKCIRSPKRTEVLDEILQKRFPRAAPTRWYFNTRCVETVFENKENIKICLERIIELEDDSVTLQQATGLLNHLENSDFVYWLNIFHLILPHSEIFNNLQKKRKLVATEVQRMTSHFQQTIQRIRETILNDKKIPEQQKNNKRQRGDLESKKRIALEICDIIIVEIENRFKFSDHLVLEQLIRKENYANFKQQFPEDILELIKVNYPIIDSAKLKTELNVIFDREDFRDNDGATELLKLFFNINLSTTFSETIKLLNILCTIPMTTVESARSFSTLKRIKSLIRNTIGQDRLCALTMLSVEKSMIKNIGNFNELVIDHFAISKERRIDLKYRKM</sequence>
<evidence type="ECO:0000313" key="3">
    <source>
        <dbReference type="Proteomes" id="UP000504635"/>
    </source>
</evidence>
<organism evidence="3 4">
    <name type="scientific">Sitophilus oryzae</name>
    <name type="common">Rice weevil</name>
    <name type="synonym">Curculio oryzae</name>
    <dbReference type="NCBI Taxonomy" id="7048"/>
    <lineage>
        <taxon>Eukaryota</taxon>
        <taxon>Metazoa</taxon>
        <taxon>Ecdysozoa</taxon>
        <taxon>Arthropoda</taxon>
        <taxon>Hexapoda</taxon>
        <taxon>Insecta</taxon>
        <taxon>Pterygota</taxon>
        <taxon>Neoptera</taxon>
        <taxon>Endopterygota</taxon>
        <taxon>Coleoptera</taxon>
        <taxon>Polyphaga</taxon>
        <taxon>Cucujiformia</taxon>
        <taxon>Curculionidae</taxon>
        <taxon>Dryophthorinae</taxon>
        <taxon>Sitophilus</taxon>
    </lineage>
</organism>
<dbReference type="InterPro" id="IPR012337">
    <property type="entry name" value="RNaseH-like_sf"/>
</dbReference>
<dbReference type="PANTHER" id="PTHR45749">
    <property type="match status" value="1"/>
</dbReference>
<dbReference type="GeneID" id="115885090"/>
<dbReference type="RefSeq" id="XP_030759734.1">
    <property type="nucleotide sequence ID" value="XM_030903874.1"/>
</dbReference>
<dbReference type="AlphaFoldDB" id="A0A6J2Y971"/>
<dbReference type="SUPFAM" id="SSF53098">
    <property type="entry name" value="Ribonuclease H-like"/>
    <property type="match status" value="1"/>
</dbReference>
<evidence type="ECO:0000259" key="2">
    <source>
        <dbReference type="Pfam" id="PF14291"/>
    </source>
</evidence>